<protein>
    <submittedName>
        <fullName evidence="1">Uncharacterized protein</fullName>
    </submittedName>
</protein>
<sequence length="72" mass="8288">HAWHEPFDRILALAWEQNVSITTPMMGQPFYLQYPCRAMTWWLGVDEVVAPESTQAHPASGERSCNCRRQNA</sequence>
<dbReference type="AlphaFoldDB" id="A0A3M3B6V3"/>
<proteinExistence type="predicted"/>
<gene>
    <name evidence="1" type="ORF">APX70_03026</name>
</gene>
<dbReference type="EMBL" id="RBNL01000126">
    <property type="protein sequence ID" value="RMM08412.1"/>
    <property type="molecule type" value="Genomic_DNA"/>
</dbReference>
<evidence type="ECO:0000313" key="2">
    <source>
        <dbReference type="Proteomes" id="UP000282378"/>
    </source>
</evidence>
<accession>A0A3M3B6V3</accession>
<organism evidence="1 2">
    <name type="scientific">Pseudomonas syringae pv. maculicola</name>
    <dbReference type="NCBI Taxonomy" id="59511"/>
    <lineage>
        <taxon>Bacteria</taxon>
        <taxon>Pseudomonadati</taxon>
        <taxon>Pseudomonadota</taxon>
        <taxon>Gammaproteobacteria</taxon>
        <taxon>Pseudomonadales</taxon>
        <taxon>Pseudomonadaceae</taxon>
        <taxon>Pseudomonas</taxon>
    </lineage>
</organism>
<reference evidence="1 2" key="1">
    <citation type="submission" date="2018-08" db="EMBL/GenBank/DDBJ databases">
        <title>Recombination of ecologically and evolutionarily significant loci maintains genetic cohesion in the Pseudomonas syringae species complex.</title>
        <authorList>
            <person name="Dillon M."/>
            <person name="Thakur S."/>
            <person name="Almeida R.N.D."/>
            <person name="Weir B.S."/>
            <person name="Guttman D.S."/>
        </authorList>
    </citation>
    <scope>NUCLEOTIDE SEQUENCE [LARGE SCALE GENOMIC DNA]</scope>
    <source>
        <strain evidence="1 2">88_10</strain>
    </source>
</reference>
<feature type="non-terminal residue" evidence="1">
    <location>
        <position position="1"/>
    </location>
</feature>
<dbReference type="Proteomes" id="UP000282378">
    <property type="component" value="Unassembled WGS sequence"/>
</dbReference>
<evidence type="ECO:0000313" key="1">
    <source>
        <dbReference type="EMBL" id="RMM08412.1"/>
    </source>
</evidence>
<comment type="caution">
    <text evidence="1">The sequence shown here is derived from an EMBL/GenBank/DDBJ whole genome shotgun (WGS) entry which is preliminary data.</text>
</comment>
<name>A0A3M3B6V3_PSEYM</name>